<dbReference type="InterPro" id="IPR017850">
    <property type="entry name" value="Alkaline_phosphatase_core_sf"/>
</dbReference>
<dbReference type="AlphaFoldDB" id="A0A1D9DYX9"/>
<dbReference type="KEGG" id="rpla:A4Z71_03290"/>
<dbReference type="GO" id="GO:0016787">
    <property type="term" value="F:hydrolase activity"/>
    <property type="evidence" value="ECO:0007669"/>
    <property type="project" value="UniProtKB-ARBA"/>
</dbReference>
<evidence type="ECO:0000313" key="1">
    <source>
        <dbReference type="EMBL" id="AOY56014.1"/>
    </source>
</evidence>
<dbReference type="Proteomes" id="UP000243784">
    <property type="component" value="Chromosome"/>
</dbReference>
<reference evidence="1 2" key="1">
    <citation type="journal article" date="2016" name="Biochim. Biophys. Acta">
        <title>Photochemical characterization of actinorhodopsin and its functional existence in the natural host.</title>
        <authorList>
            <person name="Nakamura S."/>
            <person name="Kikukawa T."/>
            <person name="Tamogami J."/>
            <person name="Kamiya M."/>
            <person name="Aizawa T."/>
            <person name="Hahn M.W."/>
            <person name="Ihara K."/>
            <person name="Kamo N."/>
            <person name="Demura M."/>
        </authorList>
    </citation>
    <scope>NUCLEOTIDE SEQUENCE [LARGE SCALE GENOMIC DNA]</scope>
    <source>
        <strain evidence="1 2">MWH-Dar1</strain>
    </source>
</reference>
<dbReference type="SUPFAM" id="SSF53649">
    <property type="entry name" value="Alkaline phosphatase-like"/>
    <property type="match status" value="1"/>
</dbReference>
<dbReference type="PANTHER" id="PTHR10151">
    <property type="entry name" value="ECTONUCLEOTIDE PYROPHOSPHATASE/PHOSPHODIESTERASE"/>
    <property type="match status" value="1"/>
</dbReference>
<sequence length="338" mass="36862">MQRAIRGEQNRLNLPRVSSAILVLVDGLGLVNLSERKAHAKELFSADTSSKLYSSLPSTTTVSLAGMAAGGSPVDHGVLGYSAFDRQSEAVISFLKISPEDARRHRLQWKQNPGISVTSVGPTAYAASGFTELTFGAEDYRGANKLSDRFDTALQAASSGSSLVYLYVPELDQIGHRYGWLSQKWVQALEDLNLEFRRADQIARKNRIGIFLTADHGMVDVPESGHIEIANHFPTAIAVTGDPRCRFIYLEDTWDSVDMPTELESFGFLVSYADFASAAYGAIPVGSLKPDLVLLAKEGFAFYDRRFSEPKSRLIVGQHGSVSNAELRVPAVVAGGFR</sequence>
<accession>A0A1D9DYX9</accession>
<evidence type="ECO:0000313" key="2">
    <source>
        <dbReference type="Proteomes" id="UP000243784"/>
    </source>
</evidence>
<dbReference type="InterPro" id="IPR002591">
    <property type="entry name" value="Phosphodiest/P_Trfase"/>
</dbReference>
<evidence type="ECO:0008006" key="3">
    <source>
        <dbReference type="Google" id="ProtNLM"/>
    </source>
</evidence>
<keyword evidence="2" id="KW-1185">Reference proteome</keyword>
<dbReference type="Pfam" id="PF01663">
    <property type="entry name" value="Phosphodiest"/>
    <property type="match status" value="1"/>
</dbReference>
<dbReference type="Gene3D" id="3.40.720.10">
    <property type="entry name" value="Alkaline Phosphatase, subunit A"/>
    <property type="match status" value="1"/>
</dbReference>
<proteinExistence type="predicted"/>
<dbReference type="STRING" id="535712.A4Z71_03290"/>
<name>A0A1D9DYX9_9MICO</name>
<gene>
    <name evidence="1" type="ORF">A4Z71_03290</name>
</gene>
<dbReference type="EMBL" id="CP015208">
    <property type="protein sequence ID" value="AOY56014.1"/>
    <property type="molecule type" value="Genomic_DNA"/>
</dbReference>
<protein>
    <recommendedName>
        <fullName evidence="3">Nucleotide pyrophosphatase</fullName>
    </recommendedName>
</protein>
<dbReference type="PANTHER" id="PTHR10151:SF120">
    <property type="entry name" value="BIS(5'-ADENOSYL)-TRIPHOSPHATASE"/>
    <property type="match status" value="1"/>
</dbReference>
<organism evidence="1 2">
    <name type="scientific">Candidatus Rhodoluna planktonica</name>
    <dbReference type="NCBI Taxonomy" id="535712"/>
    <lineage>
        <taxon>Bacteria</taxon>
        <taxon>Bacillati</taxon>
        <taxon>Actinomycetota</taxon>
        <taxon>Actinomycetes</taxon>
        <taxon>Micrococcales</taxon>
        <taxon>Microbacteriaceae</taxon>
        <taxon>Luna cluster</taxon>
        <taxon>Luna-1 subcluster</taxon>
        <taxon>Rhodoluna</taxon>
    </lineage>
</organism>